<dbReference type="Gene3D" id="3.30.70.270">
    <property type="match status" value="1"/>
</dbReference>
<dbReference type="CDD" id="cd01647">
    <property type="entry name" value="RT_LTR"/>
    <property type="match status" value="1"/>
</dbReference>
<dbReference type="SUPFAM" id="SSF56672">
    <property type="entry name" value="DNA/RNA polymerases"/>
    <property type="match status" value="2"/>
</dbReference>
<dbReference type="AlphaFoldDB" id="A0A0V0Z808"/>
<reference evidence="11 12" key="1">
    <citation type="submission" date="2015-01" db="EMBL/GenBank/DDBJ databases">
        <title>Evolution of Trichinella species and genotypes.</title>
        <authorList>
            <person name="Korhonen P.K."/>
            <person name="Edoardo P."/>
            <person name="Giuseppe L.R."/>
            <person name="Gasser R.B."/>
        </authorList>
    </citation>
    <scope>NUCLEOTIDE SEQUENCE [LARGE SCALE GENOMIC DNA]</scope>
    <source>
        <strain evidence="11">ISS2496</strain>
    </source>
</reference>
<evidence type="ECO:0000259" key="10">
    <source>
        <dbReference type="PROSITE" id="PS50994"/>
    </source>
</evidence>
<dbReference type="EMBL" id="JYDQ01000317">
    <property type="protein sequence ID" value="KRY08665.1"/>
    <property type="molecule type" value="Genomic_DNA"/>
</dbReference>
<evidence type="ECO:0000256" key="5">
    <source>
        <dbReference type="ARBA" id="ARBA00022759"/>
    </source>
</evidence>
<organism evidence="11 12">
    <name type="scientific">Trichinella patagoniensis</name>
    <dbReference type="NCBI Taxonomy" id="990121"/>
    <lineage>
        <taxon>Eukaryota</taxon>
        <taxon>Metazoa</taxon>
        <taxon>Ecdysozoa</taxon>
        <taxon>Nematoda</taxon>
        <taxon>Enoplea</taxon>
        <taxon>Dorylaimia</taxon>
        <taxon>Trichinellida</taxon>
        <taxon>Trichinellidae</taxon>
        <taxon>Trichinella</taxon>
    </lineage>
</organism>
<sequence>MKILTTTTTPGLTSVIEHRIWTVGSPVRVPPRRIPEDLPDVIEKQLQEMLKQGIIEPSNSPWMAPAVYTPKKSGEVRICVDYRKLNKKTRKDAYPLPLPDDIFDKVRGAAVFSTLDMQSGFWQIPVNVNDKEKTAFSPGPGMSLFQFTRMLFGLTGAPSTFQRAMDSLLKDLPFAVAYLDDIIIFSPYRSKCKIGVSEVRYLGHVFSAKGIAPWPSKTAAVKSWPVSADKTSLKRFLGLTSYYRHDAPFIWTENSQAAFDCLKDCLTSAPTLCAQNFADSFQVTTDASGTGLGAILEHRGRVIAFASRSLRKSERNYSAIEKECLAIIFALKTFRHYLLGRSFTILSDHTPLQWLAAQKMDGRLARWGLNLQESTVNLCALAIQSDIPMNVIRQERQRDPALRAIAEALKNDLPFFSTLEAHRRLRQRFLYAAHDATAAGYFGVSKTLARLGSVAYWQNMAKDIAEYCRTCDKCQQSKPPTPTPAPLQPFPIGRPWERVSIDILEIPMSRHGNKYLLVLQDSFTKRFLPHIATTLAPLDAIASAAASTKITLTHDQLQAFNAAKDALANATLLHHPHPTEEYALMVDASDHAIGAVLQQPAKNSWRPLAFFSKRLTATQKRYSAFGRELLAAYLAAKHFRHVVEGRRLVIYTDHKPLAHAFLRPSNNLNDRETRHLDLITSLADDVRHIGGDSNVVADALSRSVNALFPATLNHPVAADVASAQSVDPELHKIAQTTSLQLHPQKIPNSAVPLWVDRSRPTPRVYLPAPLRKPTFRAIHNLSHPGIRATKRLMTARYVWPGINGDVVRWTRACTSCQRAKIQRHTRSPLAEFLLPAHRFEHVHLDIVGPLPQSDGFRYLLTAIDRFTRWPEAWPIHDITATTVARTFLTNWIARFGVPSRTRTTPYHPQSDGLVERANRTLLQLFRTYMVKDADWEDHLLLMLYAYRTAKHASTGASPFTLMFGREAKTISARRRYQINGTIPVNIGTIHWHEQYDRAAQTPPTLLGGTPPLDLVPPTRQVPTAMASWMDNQQVLEPNNSSSNPCQPGSERRTRHIQPELIDISHTEEDITQINHSENKNQRETSSLKRNPPRTR</sequence>
<dbReference type="Pfam" id="PF17919">
    <property type="entry name" value="RT_RNaseH_2"/>
    <property type="match status" value="1"/>
</dbReference>
<dbReference type="GO" id="GO:0016787">
    <property type="term" value="F:hydrolase activity"/>
    <property type="evidence" value="ECO:0007669"/>
    <property type="project" value="UniProtKB-KW"/>
</dbReference>
<dbReference type="GO" id="GO:0003964">
    <property type="term" value="F:RNA-directed DNA polymerase activity"/>
    <property type="evidence" value="ECO:0007669"/>
    <property type="project" value="UniProtKB-KW"/>
</dbReference>
<dbReference type="Gene3D" id="3.10.20.370">
    <property type="match status" value="1"/>
</dbReference>
<dbReference type="Gene3D" id="1.10.340.70">
    <property type="match status" value="2"/>
</dbReference>
<evidence type="ECO:0000313" key="12">
    <source>
        <dbReference type="Proteomes" id="UP000054783"/>
    </source>
</evidence>
<name>A0A0V0Z808_9BILA</name>
<evidence type="ECO:0000256" key="8">
    <source>
        <dbReference type="ARBA" id="ARBA00023268"/>
    </source>
</evidence>
<evidence type="ECO:0000256" key="1">
    <source>
        <dbReference type="ARBA" id="ARBA00012493"/>
    </source>
</evidence>
<dbReference type="InterPro" id="IPR041588">
    <property type="entry name" value="Integrase_H2C2"/>
</dbReference>
<keyword evidence="8" id="KW-0511">Multifunctional enzyme</keyword>
<dbReference type="STRING" id="990121.A0A0V0Z808"/>
<dbReference type="InterPro" id="IPR001584">
    <property type="entry name" value="Integrase_cat-core"/>
</dbReference>
<feature type="region of interest" description="Disordered" evidence="9">
    <location>
        <begin position="1034"/>
        <end position="1095"/>
    </location>
</feature>
<evidence type="ECO:0000256" key="7">
    <source>
        <dbReference type="ARBA" id="ARBA00022918"/>
    </source>
</evidence>
<dbReference type="InterPro" id="IPR043502">
    <property type="entry name" value="DNA/RNA_pol_sf"/>
</dbReference>
<dbReference type="GO" id="GO:0003676">
    <property type="term" value="F:nucleic acid binding"/>
    <property type="evidence" value="ECO:0007669"/>
    <property type="project" value="InterPro"/>
</dbReference>
<dbReference type="Pfam" id="PF00078">
    <property type="entry name" value="RVT_1"/>
    <property type="match status" value="1"/>
</dbReference>
<dbReference type="Gene3D" id="3.10.10.10">
    <property type="entry name" value="HIV Type 1 Reverse Transcriptase, subunit A, domain 1"/>
    <property type="match status" value="1"/>
</dbReference>
<evidence type="ECO:0000256" key="4">
    <source>
        <dbReference type="ARBA" id="ARBA00022722"/>
    </source>
</evidence>
<dbReference type="PANTHER" id="PTHR37984">
    <property type="entry name" value="PROTEIN CBG26694"/>
    <property type="match status" value="1"/>
</dbReference>
<keyword evidence="6" id="KW-0378">Hydrolase</keyword>
<dbReference type="InterPro" id="IPR036397">
    <property type="entry name" value="RNaseH_sf"/>
</dbReference>
<dbReference type="Pfam" id="PF17917">
    <property type="entry name" value="RT_RNaseH"/>
    <property type="match status" value="1"/>
</dbReference>
<dbReference type="InterPro" id="IPR000477">
    <property type="entry name" value="RT_dom"/>
</dbReference>
<evidence type="ECO:0000256" key="3">
    <source>
        <dbReference type="ARBA" id="ARBA00022695"/>
    </source>
</evidence>
<dbReference type="GO" id="GO:0042575">
    <property type="term" value="C:DNA polymerase complex"/>
    <property type="evidence" value="ECO:0007669"/>
    <property type="project" value="UniProtKB-ARBA"/>
</dbReference>
<feature type="compositionally biased region" description="Polar residues" evidence="9">
    <location>
        <begin position="1034"/>
        <end position="1046"/>
    </location>
</feature>
<dbReference type="InterPro" id="IPR041373">
    <property type="entry name" value="RT_RNaseH"/>
</dbReference>
<dbReference type="CDD" id="cd09274">
    <property type="entry name" value="RNase_HI_RT_Ty3"/>
    <property type="match status" value="2"/>
</dbReference>
<keyword evidence="4" id="KW-0540">Nuclease</keyword>
<dbReference type="FunFam" id="3.10.20.370:FF:000001">
    <property type="entry name" value="Retrovirus-related Pol polyprotein from transposon 17.6-like protein"/>
    <property type="match status" value="2"/>
</dbReference>
<evidence type="ECO:0000256" key="6">
    <source>
        <dbReference type="ARBA" id="ARBA00022801"/>
    </source>
</evidence>
<feature type="compositionally biased region" description="Basic and acidic residues" evidence="9">
    <location>
        <begin position="1076"/>
        <end position="1086"/>
    </location>
</feature>
<dbReference type="GO" id="GO:0015074">
    <property type="term" value="P:DNA integration"/>
    <property type="evidence" value="ECO:0007669"/>
    <property type="project" value="InterPro"/>
</dbReference>
<evidence type="ECO:0000256" key="9">
    <source>
        <dbReference type="SAM" id="MobiDB-lite"/>
    </source>
</evidence>
<dbReference type="InterPro" id="IPR012337">
    <property type="entry name" value="RNaseH-like_sf"/>
</dbReference>
<comment type="caution">
    <text evidence="11">The sequence shown here is derived from an EMBL/GenBank/DDBJ whole genome shotgun (WGS) entry which is preliminary data.</text>
</comment>
<dbReference type="Proteomes" id="UP000054783">
    <property type="component" value="Unassembled WGS sequence"/>
</dbReference>
<keyword evidence="12" id="KW-1185">Reference proteome</keyword>
<proteinExistence type="predicted"/>
<feature type="domain" description="Integrase catalytic" evidence="10">
    <location>
        <begin position="903"/>
        <end position="966"/>
    </location>
</feature>
<evidence type="ECO:0000313" key="11">
    <source>
        <dbReference type="EMBL" id="KRY08665.1"/>
    </source>
</evidence>
<dbReference type="PROSITE" id="PS50994">
    <property type="entry name" value="INTEGRASE"/>
    <property type="match status" value="1"/>
</dbReference>
<keyword evidence="7" id="KW-0695">RNA-directed DNA polymerase</keyword>
<dbReference type="SUPFAM" id="SSF53098">
    <property type="entry name" value="Ribonuclease H-like"/>
    <property type="match status" value="1"/>
</dbReference>
<dbReference type="InterPro" id="IPR041577">
    <property type="entry name" value="RT_RNaseH_2"/>
</dbReference>
<accession>A0A0V0Z808</accession>
<dbReference type="InterPro" id="IPR043128">
    <property type="entry name" value="Rev_trsase/Diguanyl_cyclase"/>
</dbReference>
<gene>
    <name evidence="11" type="primary">TY3B-G</name>
    <name evidence="11" type="ORF">T12_8818</name>
</gene>
<keyword evidence="2" id="KW-0808">Transferase</keyword>
<dbReference type="GO" id="GO:0004519">
    <property type="term" value="F:endonuclease activity"/>
    <property type="evidence" value="ECO:0007669"/>
    <property type="project" value="UniProtKB-KW"/>
</dbReference>
<keyword evidence="5" id="KW-0255">Endonuclease</keyword>
<keyword evidence="3" id="KW-0548">Nucleotidyltransferase</keyword>
<evidence type="ECO:0000256" key="2">
    <source>
        <dbReference type="ARBA" id="ARBA00022679"/>
    </source>
</evidence>
<protein>
    <recommendedName>
        <fullName evidence="1">RNA-directed DNA polymerase</fullName>
        <ecNumber evidence="1">2.7.7.49</ecNumber>
    </recommendedName>
</protein>
<dbReference type="EC" id="2.7.7.49" evidence="1"/>
<dbReference type="Pfam" id="PF17921">
    <property type="entry name" value="Integrase_H2C2"/>
    <property type="match status" value="2"/>
</dbReference>
<dbReference type="PANTHER" id="PTHR37984:SF5">
    <property type="entry name" value="PROTEIN NYNRIN-LIKE"/>
    <property type="match status" value="1"/>
</dbReference>
<dbReference type="Gene3D" id="3.30.420.10">
    <property type="entry name" value="Ribonuclease H-like superfamily/Ribonuclease H"/>
    <property type="match status" value="2"/>
</dbReference>
<dbReference type="InterPro" id="IPR050951">
    <property type="entry name" value="Retrovirus_Pol_polyprotein"/>
</dbReference>